<dbReference type="AlphaFoldDB" id="H8I4L1"/>
<dbReference type="GeneID" id="11971574"/>
<dbReference type="HOGENOM" id="CLU_2204109_0_0_2"/>
<dbReference type="KEGG" id="mez:Mtc_1436"/>
<gene>
    <name evidence="1" type="ordered locus">Mtc_1436</name>
    <name evidence="2" type="ordered locus">Mtc_1445</name>
</gene>
<dbReference type="EMBL" id="CP003243">
    <property type="protein sequence ID" value="AFD00197.1"/>
    <property type="molecule type" value="Genomic_DNA"/>
</dbReference>
<reference evidence="1" key="2">
    <citation type="journal article" date="2012" name="PLoS ONE">
        <title>Methanocella conradii sp. nov., a thermophilic, obligate hydrogenotrophic methanogen, isolated from Chinese rice field soil.</title>
        <authorList>
            <person name="Lu Z."/>
            <person name="Lu Y."/>
        </authorList>
    </citation>
    <scope>NUCLEOTIDE SEQUENCE</scope>
    <source>
        <strain evidence="1">HZ254</strain>
    </source>
</reference>
<reference evidence="1" key="3">
    <citation type="journal article" date="2015" name="Environ. Microbiol. Rep.">
        <title>Comparative genomics of three Methanocellales strains reveal novel taxonomic and metabolic features.</title>
        <authorList>
            <person name="Lyu Z."/>
            <person name="Lu Y."/>
        </authorList>
    </citation>
    <scope>NUCLEOTIDE SEQUENCE</scope>
    <source>
        <strain evidence="1">HZ254</strain>
    </source>
</reference>
<evidence type="ECO:0000313" key="2">
    <source>
        <dbReference type="EMBL" id="AFD00197.1"/>
    </source>
</evidence>
<dbReference type="KEGG" id="mez:Mtc_1445"/>
<dbReference type="RefSeq" id="WP_014406027.1">
    <property type="nucleotide sequence ID" value="NC_017034.1"/>
</dbReference>
<protein>
    <submittedName>
        <fullName evidence="1">Uncharacterized protein</fullName>
    </submittedName>
</protein>
<accession>H8I4L1</accession>
<dbReference type="EMBL" id="CP003243">
    <property type="protein sequence ID" value="AFD00190.1"/>
    <property type="molecule type" value="Genomic_DNA"/>
</dbReference>
<evidence type="ECO:0000313" key="1">
    <source>
        <dbReference type="EMBL" id="AFD00190.1"/>
    </source>
</evidence>
<evidence type="ECO:0000313" key="3">
    <source>
        <dbReference type="Proteomes" id="UP000005233"/>
    </source>
</evidence>
<organism evidence="1 3">
    <name type="scientific">Methanocella conradii (strain DSM 24694 / JCM 17849 / CGMCC 1.5162 / HZ254)</name>
    <dbReference type="NCBI Taxonomy" id="1041930"/>
    <lineage>
        <taxon>Archaea</taxon>
        <taxon>Methanobacteriati</taxon>
        <taxon>Methanobacteriota</taxon>
        <taxon>Stenosarchaea group</taxon>
        <taxon>Methanomicrobia</taxon>
        <taxon>Methanocellales</taxon>
        <taxon>Methanocellaceae</taxon>
        <taxon>Methanocella</taxon>
    </lineage>
</organism>
<dbReference type="Proteomes" id="UP000005233">
    <property type="component" value="Chromosome"/>
</dbReference>
<reference evidence="1 3" key="1">
    <citation type="journal article" date="2012" name="J. Bacteriol.">
        <title>Complete genome sequence of a thermophilic methanogen, Methanocella conradii HZ254, isolated from Chinese rice field soil.</title>
        <authorList>
            <person name="Lu Z."/>
            <person name="Lu Y."/>
        </authorList>
    </citation>
    <scope>NUCLEOTIDE SEQUENCE [LARGE SCALE GENOMIC DNA]</scope>
    <source>
        <strain evidence="3">DSM 24694 / JCM 17849 / CGMCC 1.5162 / HZ254</strain>
        <strain evidence="1">HZ254</strain>
    </source>
</reference>
<proteinExistence type="predicted"/>
<sequence>MAFIKVMKNSKGKEYFLCTLSVNKCVLSEKNWKRGDEVDLITSYRWAEGIYGRISVRQSRTKKGEFEAYFREAGPGKMPITIIASGSLKEVIRITNERFGLENSVES</sequence>
<keyword evidence="3" id="KW-1185">Reference proteome</keyword>
<name>H8I4L1_METCZ</name>